<comment type="cofactor">
    <cofactor evidence="1">
        <name>[4Fe-4S] cluster</name>
        <dbReference type="ChEBI" id="CHEBI:49883"/>
    </cofactor>
</comment>
<keyword evidence="8" id="KW-0411">Iron-sulfur</keyword>
<keyword evidence="4" id="KW-0949">S-adenosyl-L-methionine</keyword>
<dbReference type="InterPro" id="IPR012839">
    <property type="entry name" value="Organic_radical_activase"/>
</dbReference>
<sequence>MENKVPVNKIIPFSNVDGPGNRLAIFFQGCNISCVYCHNPETINLCSNCKLCVPGCPVKAIKEIDGRVFFDDKLCVECDKCIKTCKTKSSPRTKNYSVDELVEIIEEYKLFIRGITVSGGEPTLKASFITELFRKVKKLGLTCFVDTNGFFDRDSISELIEVTDKFMVDIKAIDKLESLCDTKMKNNLDNLKYLLSIDKVYEVRTVLIEDLMDLDNTVVTVANVLKNYPEVIYKLIRVHTEGLKEAQKEKIKDKIPTKARMNYIENLVKEIGVKKVEIIDTPII</sequence>
<accession>A0A9W5Y0N9</accession>
<keyword evidence="7" id="KW-0408">Iron</keyword>
<dbReference type="InterPro" id="IPR001989">
    <property type="entry name" value="Radical_activat_CS"/>
</dbReference>
<feature type="domain" description="Radical SAM core" evidence="11">
    <location>
        <begin position="16"/>
        <end position="274"/>
    </location>
</feature>
<dbReference type="InterPro" id="IPR034457">
    <property type="entry name" value="Organic_radical-activating"/>
</dbReference>
<dbReference type="InterPro" id="IPR013785">
    <property type="entry name" value="Aldolase_TIM"/>
</dbReference>
<dbReference type="InterPro" id="IPR007197">
    <property type="entry name" value="rSAM"/>
</dbReference>
<evidence type="ECO:0000256" key="6">
    <source>
        <dbReference type="ARBA" id="ARBA00023002"/>
    </source>
</evidence>
<dbReference type="InterPro" id="IPR058240">
    <property type="entry name" value="rSAM_sf"/>
</dbReference>
<dbReference type="GO" id="GO:0046872">
    <property type="term" value="F:metal ion binding"/>
    <property type="evidence" value="ECO:0007669"/>
    <property type="project" value="UniProtKB-KW"/>
</dbReference>
<feature type="domain" description="4Fe-4S ferredoxin-type" evidence="10">
    <location>
        <begin position="66"/>
        <end position="95"/>
    </location>
</feature>
<dbReference type="PANTHER" id="PTHR30352:SF13">
    <property type="entry name" value="GLYCYL-RADICAL ENZYME ACTIVATING ENZYME YJJW-RELATED"/>
    <property type="match status" value="1"/>
</dbReference>
<dbReference type="AlphaFoldDB" id="A0A9W5Y0N9"/>
<dbReference type="InterPro" id="IPR023912">
    <property type="entry name" value="YjjW_bact"/>
</dbReference>
<dbReference type="PROSITE" id="PS00198">
    <property type="entry name" value="4FE4S_FER_1"/>
    <property type="match status" value="1"/>
</dbReference>
<dbReference type="EMBL" id="BQXY01000002">
    <property type="protein sequence ID" value="GKU24531.1"/>
    <property type="molecule type" value="Genomic_DNA"/>
</dbReference>
<comment type="catalytic activity">
    <reaction evidence="9">
        <text>glycyl-[protein] + reduced [flavodoxin] + S-adenosyl-L-methionine = glycin-2-yl radical-[protein] + semiquinone [flavodoxin] + 5'-deoxyadenosine + L-methionine + H(+)</text>
        <dbReference type="Rhea" id="RHEA:61976"/>
        <dbReference type="Rhea" id="RHEA-COMP:10622"/>
        <dbReference type="Rhea" id="RHEA-COMP:14480"/>
        <dbReference type="Rhea" id="RHEA-COMP:15993"/>
        <dbReference type="Rhea" id="RHEA-COMP:15994"/>
        <dbReference type="ChEBI" id="CHEBI:15378"/>
        <dbReference type="ChEBI" id="CHEBI:17319"/>
        <dbReference type="ChEBI" id="CHEBI:29947"/>
        <dbReference type="ChEBI" id="CHEBI:32722"/>
        <dbReference type="ChEBI" id="CHEBI:57618"/>
        <dbReference type="ChEBI" id="CHEBI:57844"/>
        <dbReference type="ChEBI" id="CHEBI:59789"/>
        <dbReference type="ChEBI" id="CHEBI:140311"/>
    </reaction>
</comment>
<dbReference type="NCBIfam" id="TIGR04041">
    <property type="entry name" value="activase_YjjW"/>
    <property type="match status" value="1"/>
</dbReference>
<dbReference type="Proteomes" id="UP001057868">
    <property type="component" value="Unassembled WGS sequence"/>
</dbReference>
<dbReference type="PIRSF" id="PIRSF000371">
    <property type="entry name" value="PFL_act_enz"/>
    <property type="match status" value="1"/>
</dbReference>
<dbReference type="Gene3D" id="3.20.20.70">
    <property type="entry name" value="Aldolase class I"/>
    <property type="match status" value="1"/>
</dbReference>
<organism evidence="12 13">
    <name type="scientific">Clostridium folliculivorans</name>
    <dbReference type="NCBI Taxonomy" id="2886038"/>
    <lineage>
        <taxon>Bacteria</taxon>
        <taxon>Bacillati</taxon>
        <taxon>Bacillota</taxon>
        <taxon>Clostridia</taxon>
        <taxon>Eubacteriales</taxon>
        <taxon>Clostridiaceae</taxon>
        <taxon>Clostridium</taxon>
    </lineage>
</organism>
<dbReference type="CDD" id="cd01335">
    <property type="entry name" value="Radical_SAM"/>
    <property type="match status" value="1"/>
</dbReference>
<dbReference type="PROSITE" id="PS51918">
    <property type="entry name" value="RADICAL_SAM"/>
    <property type="match status" value="1"/>
</dbReference>
<evidence type="ECO:0000256" key="5">
    <source>
        <dbReference type="ARBA" id="ARBA00022723"/>
    </source>
</evidence>
<dbReference type="PROSITE" id="PS51379">
    <property type="entry name" value="4FE4S_FER_2"/>
    <property type="match status" value="1"/>
</dbReference>
<dbReference type="SFLD" id="SFLDG01066">
    <property type="entry name" value="organic_radical-activating_enz"/>
    <property type="match status" value="1"/>
</dbReference>
<evidence type="ECO:0000313" key="13">
    <source>
        <dbReference type="Proteomes" id="UP001057868"/>
    </source>
</evidence>
<evidence type="ECO:0000256" key="2">
    <source>
        <dbReference type="ARBA" id="ARBA00009777"/>
    </source>
</evidence>
<evidence type="ECO:0000313" key="12">
    <source>
        <dbReference type="EMBL" id="GKU24531.1"/>
    </source>
</evidence>
<dbReference type="SUPFAM" id="SSF102114">
    <property type="entry name" value="Radical SAM enzymes"/>
    <property type="match status" value="1"/>
</dbReference>
<evidence type="ECO:0000256" key="9">
    <source>
        <dbReference type="ARBA" id="ARBA00047365"/>
    </source>
</evidence>
<dbReference type="SFLD" id="SFLDG01118">
    <property type="entry name" value="activating_enzymes__group_2"/>
    <property type="match status" value="1"/>
</dbReference>
<gene>
    <name evidence="12" type="ORF">CFOLD11_13570</name>
</gene>
<dbReference type="PANTHER" id="PTHR30352">
    <property type="entry name" value="PYRUVATE FORMATE-LYASE-ACTIVATING ENZYME"/>
    <property type="match status" value="1"/>
</dbReference>
<evidence type="ECO:0000256" key="8">
    <source>
        <dbReference type="ARBA" id="ARBA00023014"/>
    </source>
</evidence>
<evidence type="ECO:0000259" key="10">
    <source>
        <dbReference type="PROSITE" id="PS51379"/>
    </source>
</evidence>
<dbReference type="InterPro" id="IPR017896">
    <property type="entry name" value="4Fe4S_Fe-S-bd"/>
</dbReference>
<evidence type="ECO:0000256" key="1">
    <source>
        <dbReference type="ARBA" id="ARBA00001966"/>
    </source>
</evidence>
<dbReference type="SUPFAM" id="SSF54862">
    <property type="entry name" value="4Fe-4S ferredoxins"/>
    <property type="match status" value="1"/>
</dbReference>
<dbReference type="SFLD" id="SFLDF00392">
    <property type="entry name" value="YjjI_activase"/>
    <property type="match status" value="1"/>
</dbReference>
<proteinExistence type="inferred from homology"/>
<dbReference type="RefSeq" id="WP_261851557.1">
    <property type="nucleotide sequence ID" value="NZ_BQXY01000002.1"/>
</dbReference>
<comment type="similarity">
    <text evidence="2">Belongs to the organic radical-activating enzymes family.</text>
</comment>
<reference evidence="12" key="1">
    <citation type="journal article" date="2023" name="Int. J. Syst. Evol. Microbiol.">
        <title>&lt;i&gt;Clostridium folliculivorans&lt;/i&gt; sp. nov., isolated from soil samples of an organic paddy in Japan.</title>
        <authorList>
            <person name="Tazawa J."/>
            <person name="Kobayashi H."/>
            <person name="Tanizawa Y."/>
            <person name="Uchino A."/>
            <person name="Tanaka F."/>
            <person name="Urashima Y."/>
            <person name="Miura S."/>
            <person name="Sakamoto M."/>
            <person name="Ohkuma M."/>
            <person name="Tohno M."/>
        </authorList>
    </citation>
    <scope>NUCLEOTIDE SEQUENCE</scope>
    <source>
        <strain evidence="12">D1-1</strain>
    </source>
</reference>
<evidence type="ECO:0000256" key="7">
    <source>
        <dbReference type="ARBA" id="ARBA00023004"/>
    </source>
</evidence>
<name>A0A9W5Y0N9_9CLOT</name>
<evidence type="ECO:0000259" key="11">
    <source>
        <dbReference type="PROSITE" id="PS51918"/>
    </source>
</evidence>
<dbReference type="PROSITE" id="PS01087">
    <property type="entry name" value="RADICAL_ACTIVATING"/>
    <property type="match status" value="1"/>
</dbReference>
<keyword evidence="13" id="KW-1185">Reference proteome</keyword>
<dbReference type="SFLD" id="SFLDS00029">
    <property type="entry name" value="Radical_SAM"/>
    <property type="match status" value="1"/>
</dbReference>
<keyword evidence="5" id="KW-0479">Metal-binding</keyword>
<dbReference type="GO" id="GO:0016491">
    <property type="term" value="F:oxidoreductase activity"/>
    <property type="evidence" value="ECO:0007669"/>
    <property type="project" value="UniProtKB-KW"/>
</dbReference>
<dbReference type="Gene3D" id="3.30.70.20">
    <property type="match status" value="1"/>
</dbReference>
<evidence type="ECO:0000256" key="4">
    <source>
        <dbReference type="ARBA" id="ARBA00022691"/>
    </source>
</evidence>
<keyword evidence="3" id="KW-0004">4Fe-4S</keyword>
<dbReference type="Pfam" id="PF04055">
    <property type="entry name" value="Radical_SAM"/>
    <property type="match status" value="1"/>
</dbReference>
<dbReference type="InterPro" id="IPR040074">
    <property type="entry name" value="BssD/PflA/YjjW"/>
</dbReference>
<dbReference type="InterPro" id="IPR017900">
    <property type="entry name" value="4Fe4S_Fe_S_CS"/>
</dbReference>
<keyword evidence="6" id="KW-0560">Oxidoreductase</keyword>
<dbReference type="GO" id="GO:0051539">
    <property type="term" value="F:4 iron, 4 sulfur cluster binding"/>
    <property type="evidence" value="ECO:0007669"/>
    <property type="project" value="UniProtKB-KW"/>
</dbReference>
<comment type="caution">
    <text evidence="12">The sequence shown here is derived from an EMBL/GenBank/DDBJ whole genome shotgun (WGS) entry which is preliminary data.</text>
</comment>
<protein>
    <submittedName>
        <fullName evidence="12">Radical SAM domain protein</fullName>
    </submittedName>
</protein>
<evidence type="ECO:0000256" key="3">
    <source>
        <dbReference type="ARBA" id="ARBA00022485"/>
    </source>
</evidence>